<dbReference type="Pfam" id="PF00579">
    <property type="entry name" value="tRNA-synt_1b"/>
    <property type="match status" value="1"/>
</dbReference>
<reference evidence="9" key="1">
    <citation type="submission" date="2021-02" db="EMBL/GenBank/DDBJ databases">
        <authorList>
            <person name="Franco D."/>
        </authorList>
    </citation>
    <scope>NUCLEOTIDE SEQUENCE</scope>
    <source>
        <strain evidence="9">DICMUL</strain>
    </source>
</reference>
<dbReference type="InterPro" id="IPR050203">
    <property type="entry name" value="Trp-tRNA_synthetase"/>
</dbReference>
<sequence length="320" mass="36620">MISVSGDRPTGSLHIGHFFGSLINRVIFQDFCTQFLIIADNQVNLKERSKLRGAIESILVDYFSVGLDFRKNHIFLQSLVPELSVLAQFLSNFLDLNRLSRVPSIKDVLRRDKNICFNSFCFPLYQSADILLFGARYVPVGLDQSALIELTNTIVKNVNYYFGRAIFRKCIPVFGSSVPGIFGCNKMSKSLGNVIPLYCNSKTLELLLSKIKTDATRTTVFSCGNYSRSVVMRYLELFMSTDEFVKLKLQYLSGLVSDGFTKKLLLGYLREFYAYTFYRRKLLYDSGIDLFSYLVDSSNYVRRIAIANLDRIRRVTGIYF</sequence>
<keyword evidence="5 8" id="KW-0067">ATP-binding</keyword>
<evidence type="ECO:0000256" key="7">
    <source>
        <dbReference type="ARBA" id="ARBA00023146"/>
    </source>
</evidence>
<dbReference type="InterPro" id="IPR002306">
    <property type="entry name" value="Trp-tRNA-ligase"/>
</dbReference>
<dbReference type="SUPFAM" id="SSF52374">
    <property type="entry name" value="Nucleotidylyl transferase"/>
    <property type="match status" value="1"/>
</dbReference>
<reference evidence="9" key="2">
    <citation type="submission" date="2021-03" db="EMBL/GenBank/DDBJ databases">
        <title>Alternative transmission patterns in independently acquired nutritional co-symbionts of Dictyopharidae planthoppers.</title>
        <authorList>
            <person name="Michalik A."/>
            <person name="Lukasik P."/>
        </authorList>
    </citation>
    <scope>NUCLEOTIDE SEQUENCE</scope>
    <source>
        <strain evidence="9">DICMUL</strain>
    </source>
</reference>
<dbReference type="GO" id="GO:0006436">
    <property type="term" value="P:tryptophanyl-tRNA aminoacylation"/>
    <property type="evidence" value="ECO:0007669"/>
    <property type="project" value="InterPro"/>
</dbReference>
<gene>
    <name evidence="9" type="ORF">JSR02_00215</name>
</gene>
<evidence type="ECO:0000256" key="6">
    <source>
        <dbReference type="ARBA" id="ARBA00022917"/>
    </source>
</evidence>
<evidence type="ECO:0000256" key="2">
    <source>
        <dbReference type="ARBA" id="ARBA00013161"/>
    </source>
</evidence>
<keyword evidence="4 8" id="KW-0547">Nucleotide-binding</keyword>
<keyword evidence="7 8" id="KW-0030">Aminoacyl-tRNA synthetase</keyword>
<dbReference type="InterPro" id="IPR001412">
    <property type="entry name" value="aa-tRNA-synth_I_CS"/>
</dbReference>
<evidence type="ECO:0000256" key="1">
    <source>
        <dbReference type="ARBA" id="ARBA00005594"/>
    </source>
</evidence>
<accession>A0A974X7P4</accession>
<evidence type="ECO:0000256" key="5">
    <source>
        <dbReference type="ARBA" id="ARBA00022840"/>
    </source>
</evidence>
<dbReference type="InterPro" id="IPR002305">
    <property type="entry name" value="aa-tRNA-synth_Ic"/>
</dbReference>
<evidence type="ECO:0000313" key="10">
    <source>
        <dbReference type="Proteomes" id="UP000663602"/>
    </source>
</evidence>
<keyword evidence="6 8" id="KW-0648">Protein biosynthesis</keyword>
<dbReference type="PRINTS" id="PR01039">
    <property type="entry name" value="TRNASYNTHTRP"/>
</dbReference>
<evidence type="ECO:0000313" key="9">
    <source>
        <dbReference type="EMBL" id="QSW37879.1"/>
    </source>
</evidence>
<dbReference type="PANTHER" id="PTHR43766">
    <property type="entry name" value="TRYPTOPHAN--TRNA LIGASE, MITOCHONDRIAL"/>
    <property type="match status" value="1"/>
</dbReference>
<dbReference type="GO" id="GO:0005829">
    <property type="term" value="C:cytosol"/>
    <property type="evidence" value="ECO:0007669"/>
    <property type="project" value="TreeGrafter"/>
</dbReference>
<dbReference type="PROSITE" id="PS00178">
    <property type="entry name" value="AA_TRNA_LIGASE_I"/>
    <property type="match status" value="1"/>
</dbReference>
<proteinExistence type="inferred from homology"/>
<dbReference type="Gene3D" id="1.10.240.10">
    <property type="entry name" value="Tyrosyl-Transfer RNA Synthetase"/>
    <property type="match status" value="1"/>
</dbReference>
<dbReference type="Proteomes" id="UP000663602">
    <property type="component" value="Chromosome"/>
</dbReference>
<dbReference type="GO" id="GO:0004830">
    <property type="term" value="F:tryptophan-tRNA ligase activity"/>
    <property type="evidence" value="ECO:0007669"/>
    <property type="project" value="UniProtKB-EC"/>
</dbReference>
<dbReference type="EMBL" id="CP071410">
    <property type="protein sequence ID" value="QSW37879.1"/>
    <property type="molecule type" value="Genomic_DNA"/>
</dbReference>
<evidence type="ECO:0000256" key="8">
    <source>
        <dbReference type="RuleBase" id="RU363036"/>
    </source>
</evidence>
<dbReference type="AlphaFoldDB" id="A0A974X7P4"/>
<name>A0A974X7P4_9PROT</name>
<dbReference type="Gene3D" id="3.40.50.620">
    <property type="entry name" value="HUPs"/>
    <property type="match status" value="1"/>
</dbReference>
<dbReference type="PANTHER" id="PTHR43766:SF1">
    <property type="entry name" value="TRYPTOPHAN--TRNA LIGASE, MITOCHONDRIAL"/>
    <property type="match status" value="1"/>
</dbReference>
<dbReference type="EC" id="6.1.1.2" evidence="2"/>
<protein>
    <recommendedName>
        <fullName evidence="2">tryptophan--tRNA ligase</fullName>
        <ecNumber evidence="2">6.1.1.2</ecNumber>
    </recommendedName>
</protein>
<comment type="similarity">
    <text evidence="1 8">Belongs to the class-I aminoacyl-tRNA synthetase family.</text>
</comment>
<evidence type="ECO:0000256" key="4">
    <source>
        <dbReference type="ARBA" id="ARBA00022741"/>
    </source>
</evidence>
<dbReference type="GO" id="GO:0005524">
    <property type="term" value="F:ATP binding"/>
    <property type="evidence" value="ECO:0007669"/>
    <property type="project" value="UniProtKB-KW"/>
</dbReference>
<keyword evidence="3 8" id="KW-0436">Ligase</keyword>
<organism evidence="9 10">
    <name type="scientific">Candidatus Vidania fulgoroideorum</name>
    <dbReference type="NCBI Taxonomy" id="881286"/>
    <lineage>
        <taxon>Bacteria</taxon>
        <taxon>Pseudomonadati</taxon>
        <taxon>Pseudomonadota</taxon>
        <taxon>Betaproteobacteria</taxon>
        <taxon>Candidatus Vidania</taxon>
    </lineage>
</organism>
<dbReference type="InterPro" id="IPR014729">
    <property type="entry name" value="Rossmann-like_a/b/a_fold"/>
</dbReference>
<evidence type="ECO:0000256" key="3">
    <source>
        <dbReference type="ARBA" id="ARBA00022598"/>
    </source>
</evidence>